<proteinExistence type="predicted"/>
<dbReference type="InterPro" id="IPR044068">
    <property type="entry name" value="CB"/>
</dbReference>
<keyword evidence="5" id="KW-1185">Reference proteome</keyword>
<gene>
    <name evidence="4" type="ORF">CYMTET_3402</name>
</gene>
<evidence type="ECO:0000259" key="3">
    <source>
        <dbReference type="PROSITE" id="PS51900"/>
    </source>
</evidence>
<comment type="caution">
    <text evidence="4">The sequence shown here is derived from an EMBL/GenBank/DDBJ whole genome shotgun (WGS) entry which is preliminary data.</text>
</comment>
<keyword evidence="1" id="KW-0238">DNA-binding</keyword>
<dbReference type="PROSITE" id="PS50878">
    <property type="entry name" value="RT_POL"/>
    <property type="match status" value="1"/>
</dbReference>
<dbReference type="InterPro" id="IPR052055">
    <property type="entry name" value="Hepadnavirus_pol/RT"/>
</dbReference>
<evidence type="ECO:0008006" key="6">
    <source>
        <dbReference type="Google" id="ProtNLM"/>
    </source>
</evidence>
<protein>
    <recommendedName>
        <fullName evidence="6">Reverse transcriptase domain-containing protein</fullName>
    </recommendedName>
</protein>
<evidence type="ECO:0000259" key="2">
    <source>
        <dbReference type="PROSITE" id="PS50878"/>
    </source>
</evidence>
<name>A0AAE0LKW4_9CHLO</name>
<reference evidence="4 5" key="1">
    <citation type="journal article" date="2015" name="Genome Biol. Evol.">
        <title>Comparative Genomics of a Bacterivorous Green Alga Reveals Evolutionary Causalities and Consequences of Phago-Mixotrophic Mode of Nutrition.</title>
        <authorList>
            <person name="Burns J.A."/>
            <person name="Paasch A."/>
            <person name="Narechania A."/>
            <person name="Kim E."/>
        </authorList>
    </citation>
    <scope>NUCLEOTIDE SEQUENCE [LARGE SCALE GENOMIC DNA]</scope>
    <source>
        <strain evidence="4 5">PLY_AMNH</strain>
    </source>
</reference>
<dbReference type="InterPro" id="IPR000477">
    <property type="entry name" value="RT_dom"/>
</dbReference>
<organism evidence="4 5">
    <name type="scientific">Cymbomonas tetramitiformis</name>
    <dbReference type="NCBI Taxonomy" id="36881"/>
    <lineage>
        <taxon>Eukaryota</taxon>
        <taxon>Viridiplantae</taxon>
        <taxon>Chlorophyta</taxon>
        <taxon>Pyramimonadophyceae</taxon>
        <taxon>Pyramimonadales</taxon>
        <taxon>Pyramimonadaceae</taxon>
        <taxon>Cymbomonas</taxon>
    </lineage>
</organism>
<dbReference type="Gene3D" id="1.10.150.130">
    <property type="match status" value="1"/>
</dbReference>
<dbReference type="GO" id="GO:0015074">
    <property type="term" value="P:DNA integration"/>
    <property type="evidence" value="ECO:0007669"/>
    <property type="project" value="InterPro"/>
</dbReference>
<dbReference type="AlphaFoldDB" id="A0AAE0LKW4"/>
<dbReference type="SUPFAM" id="SSF47823">
    <property type="entry name" value="lambda integrase-like, N-terminal domain"/>
    <property type="match status" value="1"/>
</dbReference>
<dbReference type="InterPro" id="IPR004107">
    <property type="entry name" value="Integrase_SAM-like_N"/>
</dbReference>
<dbReference type="Proteomes" id="UP001190700">
    <property type="component" value="Unassembled WGS sequence"/>
</dbReference>
<dbReference type="InterPro" id="IPR010998">
    <property type="entry name" value="Integrase_recombinase_N"/>
</dbReference>
<feature type="domain" description="Core-binding (CB)" evidence="3">
    <location>
        <begin position="317"/>
        <end position="398"/>
    </location>
</feature>
<feature type="domain" description="Reverse transcriptase" evidence="2">
    <location>
        <begin position="1"/>
        <end position="82"/>
    </location>
</feature>
<sequence>METPKKLRRLARPDDWCCFSFDLQGAWVLPYMDDFLVLVSNKMEALRVRELASRILTRFGLGREKKGKWEPRSWWSTLGWSLEASSVRGALSVGVSGSASRKIISQRDPFCDFHQAGMGSEGEADAAGLERRRVVAQAAGAKPVERATDLAQSNKGEAAHRLLPVRMGRGPEPQARRKRVLAEWHRHTVDRFASELSAQLSRYYAQWYDTGCEGVDSLAYSWRGEVNWVNPPWSLLDEVAHKLREERVRVYWPIDNAWYSGTVGDTEDGLTHAYDDGDEERLDMSKERYKVLVVKPQVVAGWGAALHECWRVERGQSSHTELAVQMQSAALDSKTVGNYRPKAKAFIDFCDSEGCQWLPATEATVLLYIAHLLAKGTVRAASMQPYLSAINNYHEDMGFPGPAKGRGVSRAVKGMASMHVEAAAAAGEERTVSMLQKHISITDGTVSVALHKEKGRQHVRLKRRLTIPADGVRGLVQVLQHWEQLSSAIHSYIDPTAVPDEHMEKYSGWTTPRWQQRQWGPGTEQCA</sequence>
<evidence type="ECO:0000256" key="1">
    <source>
        <dbReference type="ARBA" id="ARBA00023125"/>
    </source>
</evidence>
<evidence type="ECO:0000313" key="5">
    <source>
        <dbReference type="Proteomes" id="UP001190700"/>
    </source>
</evidence>
<dbReference type="Pfam" id="PF02899">
    <property type="entry name" value="Phage_int_SAM_1"/>
    <property type="match status" value="1"/>
</dbReference>
<evidence type="ECO:0000313" key="4">
    <source>
        <dbReference type="EMBL" id="KAK3289156.1"/>
    </source>
</evidence>
<dbReference type="PANTHER" id="PTHR33050:SF7">
    <property type="entry name" value="RIBONUCLEASE H"/>
    <property type="match status" value="1"/>
</dbReference>
<dbReference type="PANTHER" id="PTHR33050">
    <property type="entry name" value="REVERSE TRANSCRIPTASE DOMAIN-CONTAINING PROTEIN"/>
    <property type="match status" value="1"/>
</dbReference>
<dbReference type="PROSITE" id="PS51900">
    <property type="entry name" value="CB"/>
    <property type="match status" value="1"/>
</dbReference>
<dbReference type="EMBL" id="LGRX02000217">
    <property type="protein sequence ID" value="KAK3289156.1"/>
    <property type="molecule type" value="Genomic_DNA"/>
</dbReference>
<dbReference type="GO" id="GO:0003677">
    <property type="term" value="F:DNA binding"/>
    <property type="evidence" value="ECO:0007669"/>
    <property type="project" value="UniProtKB-KW"/>
</dbReference>
<accession>A0AAE0LKW4</accession>
<dbReference type="CDD" id="cd20404">
    <property type="entry name" value="Tudor_Agenet_AtEML-like"/>
    <property type="match status" value="1"/>
</dbReference>